<accession>A0AAV5LZK0</accession>
<comment type="caution">
    <text evidence="1">The sequence shown here is derived from an EMBL/GenBank/DDBJ whole genome shotgun (WGS) entry which is preliminary data.</text>
</comment>
<dbReference type="AlphaFoldDB" id="A0AAV5LZK0"/>
<reference evidence="1 2" key="1">
    <citation type="journal article" date="2021" name="Commun. Biol.">
        <title>The genome of Shorea leprosula (Dipterocarpaceae) highlights the ecological relevance of drought in aseasonal tropical rainforests.</title>
        <authorList>
            <person name="Ng K.K.S."/>
            <person name="Kobayashi M.J."/>
            <person name="Fawcett J.A."/>
            <person name="Hatakeyama M."/>
            <person name="Paape T."/>
            <person name="Ng C.H."/>
            <person name="Ang C.C."/>
            <person name="Tnah L.H."/>
            <person name="Lee C.T."/>
            <person name="Nishiyama T."/>
            <person name="Sese J."/>
            <person name="O'Brien M.J."/>
            <person name="Copetti D."/>
            <person name="Mohd Noor M.I."/>
            <person name="Ong R.C."/>
            <person name="Putra M."/>
            <person name="Sireger I.Z."/>
            <person name="Indrioko S."/>
            <person name="Kosugi Y."/>
            <person name="Izuno A."/>
            <person name="Isagi Y."/>
            <person name="Lee S.L."/>
            <person name="Shimizu K.K."/>
        </authorList>
    </citation>
    <scope>NUCLEOTIDE SEQUENCE [LARGE SCALE GENOMIC DNA]</scope>
    <source>
        <strain evidence="1">214</strain>
    </source>
</reference>
<evidence type="ECO:0000313" key="1">
    <source>
        <dbReference type="EMBL" id="GKV42632.1"/>
    </source>
</evidence>
<sequence>MTEKKMASGFTGNQEPPTDKCWGNYCKPFQQGKIKNWKRFSSMCHMCKKKEKLIMVSIGGVSNMHPLMFKSSKIQ</sequence>
<evidence type="ECO:0000313" key="2">
    <source>
        <dbReference type="Proteomes" id="UP001054252"/>
    </source>
</evidence>
<dbReference type="Proteomes" id="UP001054252">
    <property type="component" value="Unassembled WGS sequence"/>
</dbReference>
<name>A0AAV5LZK0_9ROSI</name>
<keyword evidence="2" id="KW-1185">Reference proteome</keyword>
<protein>
    <submittedName>
        <fullName evidence="1">Uncharacterized protein</fullName>
    </submittedName>
</protein>
<dbReference type="EMBL" id="BPVZ01000160">
    <property type="protein sequence ID" value="GKV42632.1"/>
    <property type="molecule type" value="Genomic_DNA"/>
</dbReference>
<organism evidence="1 2">
    <name type="scientific">Rubroshorea leprosula</name>
    <dbReference type="NCBI Taxonomy" id="152421"/>
    <lineage>
        <taxon>Eukaryota</taxon>
        <taxon>Viridiplantae</taxon>
        <taxon>Streptophyta</taxon>
        <taxon>Embryophyta</taxon>
        <taxon>Tracheophyta</taxon>
        <taxon>Spermatophyta</taxon>
        <taxon>Magnoliopsida</taxon>
        <taxon>eudicotyledons</taxon>
        <taxon>Gunneridae</taxon>
        <taxon>Pentapetalae</taxon>
        <taxon>rosids</taxon>
        <taxon>malvids</taxon>
        <taxon>Malvales</taxon>
        <taxon>Dipterocarpaceae</taxon>
        <taxon>Rubroshorea</taxon>
    </lineage>
</organism>
<proteinExistence type="predicted"/>
<gene>
    <name evidence="1" type="ORF">SLEP1_g50015</name>
</gene>